<evidence type="ECO:0000313" key="11">
    <source>
        <dbReference type="RefSeq" id="XP_031550329.1"/>
    </source>
</evidence>
<organism evidence="10 11">
    <name type="scientific">Actinia tenebrosa</name>
    <name type="common">Australian red waratah sea anemone</name>
    <dbReference type="NCBI Taxonomy" id="6105"/>
    <lineage>
        <taxon>Eukaryota</taxon>
        <taxon>Metazoa</taxon>
        <taxon>Cnidaria</taxon>
        <taxon>Anthozoa</taxon>
        <taxon>Hexacorallia</taxon>
        <taxon>Actiniaria</taxon>
        <taxon>Actiniidae</taxon>
        <taxon>Actinia</taxon>
    </lineage>
</organism>
<feature type="transmembrane region" description="Helical" evidence="8">
    <location>
        <begin position="864"/>
        <end position="882"/>
    </location>
</feature>
<name>A0A6P8H1R1_ACTTE</name>
<keyword evidence="2" id="KW-0479">Metal-binding</keyword>
<dbReference type="InterPro" id="IPR000967">
    <property type="entry name" value="Znf_NFX1"/>
</dbReference>
<dbReference type="PANTHER" id="PTHR12360">
    <property type="entry name" value="NUCLEAR TRANSCRIPTION FACTOR, X-BOX BINDING 1 NFX1"/>
    <property type="match status" value="1"/>
</dbReference>
<evidence type="ECO:0000256" key="3">
    <source>
        <dbReference type="ARBA" id="ARBA00022737"/>
    </source>
</evidence>
<dbReference type="AlphaFoldDB" id="A0A6P8H1R1"/>
<feature type="region of interest" description="Disordered" evidence="7">
    <location>
        <begin position="807"/>
        <end position="850"/>
    </location>
</feature>
<dbReference type="InterPro" id="IPR019787">
    <property type="entry name" value="Znf_PHD-finger"/>
</dbReference>
<dbReference type="RefSeq" id="XP_031550329.1">
    <property type="nucleotide sequence ID" value="XM_031694469.1"/>
</dbReference>
<gene>
    <name evidence="11" type="primary">LOC116287776</name>
</gene>
<keyword evidence="3" id="KW-0677">Repeat</keyword>
<keyword evidence="8" id="KW-1133">Transmembrane helix</keyword>
<dbReference type="CDD" id="cd16697">
    <property type="entry name" value="RING-CH-C4HC3_NFXL1"/>
    <property type="match status" value="1"/>
</dbReference>
<dbReference type="Proteomes" id="UP000515163">
    <property type="component" value="Unplaced"/>
</dbReference>
<accession>A0A6P8H1R1</accession>
<feature type="compositionally biased region" description="Basic and acidic residues" evidence="7">
    <location>
        <begin position="41"/>
        <end position="62"/>
    </location>
</feature>
<keyword evidence="8" id="KW-0472">Membrane</keyword>
<dbReference type="GO" id="GO:0000981">
    <property type="term" value="F:DNA-binding transcription factor activity, RNA polymerase II-specific"/>
    <property type="evidence" value="ECO:0007669"/>
    <property type="project" value="TreeGrafter"/>
</dbReference>
<proteinExistence type="inferred from homology"/>
<keyword evidence="10" id="KW-1185">Reference proteome</keyword>
<dbReference type="Pfam" id="PF01422">
    <property type="entry name" value="zf-NF-X1"/>
    <property type="match status" value="11"/>
</dbReference>
<keyword evidence="8" id="KW-0812">Transmembrane</keyword>
<dbReference type="OrthoDB" id="536399at2759"/>
<dbReference type="SMART" id="SM00438">
    <property type="entry name" value="ZnF_NFX"/>
    <property type="match status" value="9"/>
</dbReference>
<evidence type="ECO:0000256" key="6">
    <source>
        <dbReference type="PROSITE-ProRule" id="PRU00146"/>
    </source>
</evidence>
<sequence length="883" mass="100134">MANVSDRPLFLGKGRGRGRGKPSHPATQNKNAWHRKPTIKQNEKVEKNGSEPSKERMEKANRIKESAKKFIGDEYLEDSSEDEEIEDENIMSNTLKRYTDTSHENDMHKNAALSKTAQYLIDSCRPGAQVCLICIASIKHVDAVWSCEQCFSMLHINCIQKWARDGAIQTSNLSQENFPAVELSWFCPKCRYEFKQSECPTRYHCFCGKEQDPKFDPWIVPHSCGQTCSKPLKPACGHECLLLCHPGPCPPCPKTVRAKCHCGSKGPDTRRCGSKEWSCGKPCGRLLSCGHHNCQVPCHSGDCPPCSKQGPQYCLCMKKTTIRPCDSPEWQCDQVCGKSLSCGFHVCEKVCHEGECGDCPRAGERKCPCGKTTVALPCTEDIPTCGDTCDKELECGRHFCTQKCHFGPCGTCRQIINKKCRCGKREKQVQCYMEYLCESKCTNMRQCQRHQCKRKCCDNNCPPCEQVCGRTLNCKNHKCSSPCHRGQCYPCPLTVNVKCFCGDTVLTLPCGLEKTTKPPKCQELCKHPSDCHHLQRKPHRCHYGDCPPCKQTCDNPLPNCDHTCLEPCHDNVLDQSFIPKAPVRQSAWGRVRQPEPIPIIHKECPPCRSPVERKCFGEHESQTFPCSEAKRYLCCRPCGRALACGNHTCELECHYVTGAENEKEAGQECQVCEEPCKKPRTKGCTHPCVRPCHPGKCLECKQMIKKQCNCQLMFVYVKCSEWTAADQDKHALLLSCKNQCPKNLPCGHRCTADCHPGPCPNSNKCNKKTNIKCPCKRRKKDFPCYMVQTGQASLECDKECEELAKRREEKEEEDKKKKEEEERRAQQEEIELFERNKQGKRRRAKKQQQDVVKPWWIMSHKREVLCSALAIALVSVLFYVAMN</sequence>
<dbReference type="GO" id="GO:0005634">
    <property type="term" value="C:nucleus"/>
    <property type="evidence" value="ECO:0007669"/>
    <property type="project" value="InterPro"/>
</dbReference>
<dbReference type="CDD" id="cd06008">
    <property type="entry name" value="NF-X1-zinc-finger"/>
    <property type="match status" value="5"/>
</dbReference>
<evidence type="ECO:0000256" key="5">
    <source>
        <dbReference type="ARBA" id="ARBA00022833"/>
    </source>
</evidence>
<evidence type="ECO:0000256" key="4">
    <source>
        <dbReference type="ARBA" id="ARBA00022771"/>
    </source>
</evidence>
<evidence type="ECO:0000256" key="1">
    <source>
        <dbReference type="ARBA" id="ARBA00007269"/>
    </source>
</evidence>
<dbReference type="KEGG" id="aten:116287776"/>
<dbReference type="GO" id="GO:0008270">
    <property type="term" value="F:zinc ion binding"/>
    <property type="evidence" value="ECO:0007669"/>
    <property type="project" value="UniProtKB-KW"/>
</dbReference>
<evidence type="ECO:0000256" key="2">
    <source>
        <dbReference type="ARBA" id="ARBA00022723"/>
    </source>
</evidence>
<reference evidence="11" key="1">
    <citation type="submission" date="2025-08" db="UniProtKB">
        <authorList>
            <consortium name="RefSeq"/>
        </authorList>
    </citation>
    <scope>IDENTIFICATION</scope>
    <source>
        <tissue evidence="11">Tentacle</tissue>
    </source>
</reference>
<dbReference type="FunCoup" id="A0A6P8H1R1">
    <property type="interactions" value="2448"/>
</dbReference>
<dbReference type="GO" id="GO:0000977">
    <property type="term" value="F:RNA polymerase II transcription regulatory region sequence-specific DNA binding"/>
    <property type="evidence" value="ECO:0007669"/>
    <property type="project" value="TreeGrafter"/>
</dbReference>
<dbReference type="InParanoid" id="A0A6P8H1R1"/>
<protein>
    <submittedName>
        <fullName evidence="11">NF-X1-type zinc finger protein NFXL1-like</fullName>
    </submittedName>
</protein>
<feature type="compositionally biased region" description="Basic and acidic residues" evidence="7">
    <location>
        <begin position="807"/>
        <end position="837"/>
    </location>
</feature>
<evidence type="ECO:0000256" key="7">
    <source>
        <dbReference type="SAM" id="MobiDB-lite"/>
    </source>
</evidence>
<comment type="similarity">
    <text evidence="1">Belongs to the NFX1 family.</text>
</comment>
<dbReference type="GeneID" id="116287776"/>
<keyword evidence="5" id="KW-0862">Zinc</keyword>
<dbReference type="InterPro" id="IPR034078">
    <property type="entry name" value="NFX1_fam"/>
</dbReference>
<keyword evidence="4 6" id="KW-0863">Zinc-finger</keyword>
<evidence type="ECO:0000313" key="10">
    <source>
        <dbReference type="Proteomes" id="UP000515163"/>
    </source>
</evidence>
<dbReference type="PANTHER" id="PTHR12360:SF1">
    <property type="entry name" value="NF-X1-TYPE ZINC FINGER PROTEIN NFXL1"/>
    <property type="match status" value="1"/>
</dbReference>
<feature type="region of interest" description="Disordered" evidence="7">
    <location>
        <begin position="1"/>
        <end position="62"/>
    </location>
</feature>
<dbReference type="PROSITE" id="PS50016">
    <property type="entry name" value="ZF_PHD_2"/>
    <property type="match status" value="1"/>
</dbReference>
<feature type="domain" description="PHD-type" evidence="9">
    <location>
        <begin position="128"/>
        <end position="193"/>
    </location>
</feature>
<evidence type="ECO:0000259" key="9">
    <source>
        <dbReference type="PROSITE" id="PS50016"/>
    </source>
</evidence>
<evidence type="ECO:0000256" key="8">
    <source>
        <dbReference type="SAM" id="Phobius"/>
    </source>
</evidence>